<proteinExistence type="predicted"/>
<dbReference type="Proteomes" id="UP001374584">
    <property type="component" value="Unassembled WGS sequence"/>
</dbReference>
<evidence type="ECO:0000313" key="1">
    <source>
        <dbReference type="EMBL" id="KAK7327252.1"/>
    </source>
</evidence>
<organism evidence="1 2">
    <name type="scientific">Phaseolus coccineus</name>
    <name type="common">Scarlet runner bean</name>
    <name type="synonym">Phaseolus multiflorus</name>
    <dbReference type="NCBI Taxonomy" id="3886"/>
    <lineage>
        <taxon>Eukaryota</taxon>
        <taxon>Viridiplantae</taxon>
        <taxon>Streptophyta</taxon>
        <taxon>Embryophyta</taxon>
        <taxon>Tracheophyta</taxon>
        <taxon>Spermatophyta</taxon>
        <taxon>Magnoliopsida</taxon>
        <taxon>eudicotyledons</taxon>
        <taxon>Gunneridae</taxon>
        <taxon>Pentapetalae</taxon>
        <taxon>rosids</taxon>
        <taxon>fabids</taxon>
        <taxon>Fabales</taxon>
        <taxon>Fabaceae</taxon>
        <taxon>Papilionoideae</taxon>
        <taxon>50 kb inversion clade</taxon>
        <taxon>NPAAA clade</taxon>
        <taxon>indigoferoid/millettioid clade</taxon>
        <taxon>Phaseoleae</taxon>
        <taxon>Phaseolus</taxon>
    </lineage>
</organism>
<accession>A0AAN9L0S7</accession>
<comment type="caution">
    <text evidence="1">The sequence shown here is derived from an EMBL/GenBank/DDBJ whole genome shotgun (WGS) entry which is preliminary data.</text>
</comment>
<evidence type="ECO:0000313" key="2">
    <source>
        <dbReference type="Proteomes" id="UP001374584"/>
    </source>
</evidence>
<dbReference type="EMBL" id="JAYMYR010000017">
    <property type="protein sequence ID" value="KAK7327252.1"/>
    <property type="molecule type" value="Genomic_DNA"/>
</dbReference>
<gene>
    <name evidence="1" type="ORF">VNO80_31618</name>
</gene>
<protein>
    <submittedName>
        <fullName evidence="1">Uncharacterized protein</fullName>
    </submittedName>
</protein>
<name>A0AAN9L0S7_PHACN</name>
<sequence length="1313" mass="154838">MHGKKNGELELENGVLLFMCPCLLCGGNTTSGSCTKKLQIIIKDVKAYAIKVKLRLFRYSINVQRIKPWKTGTASFYLRLVLVRVNGWCCSRMEPRQTDKWIVGRVKEEGNECCTKKLQIIIKDVKAYAIKVKLRLFRYSINVQRIKPWKTGTASFYLRLVLVRVNGWCCSRMEPRQTDKWIVGRVKEEGNECCTKKLQIIIKDVKAYAIKVKLRLFRYSINVQRIKPWKTGTASFYLRLVLVRVNGWCCSRMEPRQTDKWIVGRVKEEGNECCTKKLQIIIKDVKAYAIKVKLRLFRYSINVQRIKPWKTGTASFYLRLVLVRVNGWCCSRMEPRQTDKWIVGRVKEEGNECCTKKLQIIIKDVKAYAIKVKLRLFRYSINVQRIKPWKTGTASFYLRLVLVRVNGWCCSRMEPRQTDKWIVGRVKEEGNECCTKKLQIIIKDVKAYAIKVKLRLFRYSINVQRIKPWKTGTASFYLRLVLVRVNGWCCSRMEPRQTDKWIVGRVKEEGNECCTKKLQIIIKDVKAYAIKVKLRLFRYSINVQRIKPWKTGTASFYLRLVLVRVNGWCCSRMEPRQTDKWIVGRVKEEGNECCTKKLQIIIKDVKAYAIKVKLRLFRYSINVQRIKPWKTGTASFYLRLVLVRVNGWCCSRMEPRQTDKWIVGRVKEEGNECCTKKLQIIIKDVKAYAIKVKLRLFRYSINVQRIKPWKTGTASFYLRLVLVRVNGWCCSRMEPRQTDKWIVGRVKEEGNECCTKKLQIIIKDVKAYAIKVKLRLFRYSINVQRIKPWKTGTASFYLRLVLVRVNGWCCSRMEPRQTDKWIVGRVKEEGNECCTKKLQIIIKDVKAYAIKVKLRLFRYSINVQRIKPWKTGTASFYLRLVLVRVNGWCCSRMEPRQTDKWIVGRVKEEGNECCTKKLQIIIKDVKAYAIKVKLRLFRYSINVQRIKPWKTGTASFYLRLVLVRVNGWCCSRMEPRQTDKWIVGRVKEEGNECCTKKLQIIIKDVKAYAIKVKLRLFRYSINVQRIKPWKTGTASFYLRLVLVRVNGWCCSRMEPRQTDKWIVGRVKEEGNECCTKKLQIIIKDVKAYAIKVKLRLFRYSINVQRIKPWKTGTASFYLRLVLVRVNGWCCSRMEPRQTDKWIVGRVKEEGNECCTKKLQIIIKDVKAYAIKVKLRLFRYSINVQRIKPWKTGTASFYLRLVLVRVNGWCCSRMEPRQTDKWIVGRVKEEGNECCTKKLQIIIKDVKAYAIKVKLRLFRYSINVQRIKPWKTGTASFYLRLVLVRVNGWCCSRMEPRQTDKWIVGRVKEEGNEW</sequence>
<reference evidence="1 2" key="1">
    <citation type="submission" date="2024-01" db="EMBL/GenBank/DDBJ databases">
        <title>The genomes of 5 underutilized Papilionoideae crops provide insights into root nodulation and disease resistanc.</title>
        <authorList>
            <person name="Jiang F."/>
        </authorList>
    </citation>
    <scope>NUCLEOTIDE SEQUENCE [LARGE SCALE GENOMIC DNA]</scope>
    <source>
        <strain evidence="1">JINMINGXINNONG_FW02</strain>
        <tissue evidence="1">Leaves</tissue>
    </source>
</reference>
<keyword evidence="2" id="KW-1185">Reference proteome</keyword>
<dbReference type="PROSITE" id="PS51257">
    <property type="entry name" value="PROKAR_LIPOPROTEIN"/>
    <property type="match status" value="1"/>
</dbReference>